<feature type="non-terminal residue" evidence="4">
    <location>
        <position position="200"/>
    </location>
</feature>
<evidence type="ECO:0000256" key="1">
    <source>
        <dbReference type="SAM" id="Coils"/>
    </source>
</evidence>
<dbReference type="GO" id="GO:2001224">
    <property type="term" value="P:positive regulation of neuron migration"/>
    <property type="evidence" value="ECO:0007669"/>
    <property type="project" value="TreeGrafter"/>
</dbReference>
<evidence type="ECO:0000256" key="2">
    <source>
        <dbReference type="SAM" id="MobiDB-lite"/>
    </source>
</evidence>
<dbReference type="GO" id="GO:0031252">
    <property type="term" value="C:cell leading edge"/>
    <property type="evidence" value="ECO:0007669"/>
    <property type="project" value="TreeGrafter"/>
</dbReference>
<proteinExistence type="predicted"/>
<evidence type="ECO:0000313" key="4">
    <source>
        <dbReference type="RefSeq" id="XP_026548766.1"/>
    </source>
</evidence>
<keyword evidence="1" id="KW-0175">Coiled coil</keyword>
<dbReference type="PANTHER" id="PTHR46606:SF1">
    <property type="entry name" value="SHOOTIN-1"/>
    <property type="match status" value="1"/>
</dbReference>
<dbReference type="AlphaFoldDB" id="A0A6J1W0H0"/>
<dbReference type="RefSeq" id="XP_026548766.1">
    <property type="nucleotide sequence ID" value="XM_026692981.1"/>
</dbReference>
<sequence>MLVKQKEANRQSMILMKNVGVDGQLLLALEDLAKMTKELEEAKMEHEAQVKDLEAQLVERPLPQELARLQAMLATEEEGKAHLEERLLRAEEKCATLEHKVKVLEEEAKAPDTPEEYPVVPIPPPPPPPLPPPTWPAKTDPLMALRERKGAQHVKRGKWTWGQVGPPVPGPQPLPPIHTLRYVGDRTVQKVSPKGVSFCS</sequence>
<name>A0A6J1W0H0_9SAUR</name>
<dbReference type="PANTHER" id="PTHR46606">
    <property type="entry name" value="SHOOTIN-1"/>
    <property type="match status" value="1"/>
</dbReference>
<evidence type="ECO:0000313" key="3">
    <source>
        <dbReference type="Proteomes" id="UP000504612"/>
    </source>
</evidence>
<gene>
    <name evidence="4" type="primary">LOC113430542</name>
</gene>
<feature type="region of interest" description="Disordered" evidence="2">
    <location>
        <begin position="149"/>
        <end position="176"/>
    </location>
</feature>
<dbReference type="GO" id="GO:0005737">
    <property type="term" value="C:cytoplasm"/>
    <property type="evidence" value="ECO:0007669"/>
    <property type="project" value="TreeGrafter"/>
</dbReference>
<organism evidence="3 4">
    <name type="scientific">Notechis scutatus</name>
    <name type="common">mainland tiger snake</name>
    <dbReference type="NCBI Taxonomy" id="8663"/>
    <lineage>
        <taxon>Eukaryota</taxon>
        <taxon>Metazoa</taxon>
        <taxon>Chordata</taxon>
        <taxon>Craniata</taxon>
        <taxon>Vertebrata</taxon>
        <taxon>Euteleostomi</taxon>
        <taxon>Lepidosauria</taxon>
        <taxon>Squamata</taxon>
        <taxon>Bifurcata</taxon>
        <taxon>Unidentata</taxon>
        <taxon>Episquamata</taxon>
        <taxon>Toxicofera</taxon>
        <taxon>Serpentes</taxon>
        <taxon>Colubroidea</taxon>
        <taxon>Elapidae</taxon>
        <taxon>Hydrophiinae</taxon>
        <taxon>Notechis</taxon>
    </lineage>
</organism>
<accession>A0A6J1W0H0</accession>
<reference evidence="4" key="1">
    <citation type="submission" date="2025-08" db="UniProtKB">
        <authorList>
            <consortium name="RefSeq"/>
        </authorList>
    </citation>
    <scope>IDENTIFICATION</scope>
</reference>
<dbReference type="GeneID" id="113430542"/>
<keyword evidence="3" id="KW-1185">Reference proteome</keyword>
<dbReference type="KEGG" id="nss:113430542"/>
<dbReference type="GO" id="GO:0044295">
    <property type="term" value="C:axonal growth cone"/>
    <property type="evidence" value="ECO:0007669"/>
    <property type="project" value="TreeGrafter"/>
</dbReference>
<feature type="coiled-coil region" evidence="1">
    <location>
        <begin position="25"/>
        <end position="107"/>
    </location>
</feature>
<dbReference type="Proteomes" id="UP000504612">
    <property type="component" value="Unplaced"/>
</dbReference>
<dbReference type="InterPro" id="IPR024849">
    <property type="entry name" value="Shootin-1"/>
</dbReference>
<protein>
    <submittedName>
        <fullName evidence="4">Shootin-1-like</fullName>
    </submittedName>
</protein>
<feature type="compositionally biased region" description="Pro residues" evidence="2">
    <location>
        <begin position="166"/>
        <end position="176"/>
    </location>
</feature>
<dbReference type="GO" id="GO:0048812">
    <property type="term" value="P:neuron projection morphogenesis"/>
    <property type="evidence" value="ECO:0007669"/>
    <property type="project" value="TreeGrafter"/>
</dbReference>